<dbReference type="InterPro" id="IPR037914">
    <property type="entry name" value="SpoVT-AbrB_sf"/>
</dbReference>
<name>A0AA47B2S0_9LACO</name>
<dbReference type="RefSeq" id="WP_233335871.1">
    <property type="nucleotide sequence ID" value="NZ_CP084384.1"/>
</dbReference>
<evidence type="ECO:0000313" key="2">
    <source>
        <dbReference type="Proteomes" id="UP001164557"/>
    </source>
</evidence>
<reference evidence="1" key="1">
    <citation type="submission" date="2021-09" db="EMBL/GenBank/DDBJ databases">
        <title>Lactobacillus species from Apis mellifera, Switzerland.</title>
        <authorList>
            <person name="Pfister J."/>
            <person name="Brown A."/>
            <person name="Neumann P."/>
            <person name="Collaud A."/>
            <person name="Retschnig G."/>
            <person name="Perreten V."/>
        </authorList>
    </citation>
    <scope>NUCLEOTIDE SEQUENCE</scope>
    <source>
        <strain evidence="1">IBH002</strain>
    </source>
</reference>
<dbReference type="EMBL" id="CP084389">
    <property type="protein sequence ID" value="UZX29055.1"/>
    <property type="molecule type" value="Genomic_DNA"/>
</dbReference>
<dbReference type="SUPFAM" id="SSF89447">
    <property type="entry name" value="AbrB/MazE/MraZ-like"/>
    <property type="match status" value="1"/>
</dbReference>
<protein>
    <submittedName>
        <fullName evidence="1">Uncharacterized protein</fullName>
    </submittedName>
</protein>
<accession>A0AA47B2S0</accession>
<dbReference type="Proteomes" id="UP001164557">
    <property type="component" value="Chromosome"/>
</dbReference>
<keyword evidence="2" id="KW-1185">Reference proteome</keyword>
<sequence length="51" mass="5975">MEITLEKRGYSQGFRLSKSLFRDLGITTENATFEVKVKDKELILREKKKAK</sequence>
<dbReference type="AlphaFoldDB" id="A0AA47B2S0"/>
<organism evidence="1 2">
    <name type="scientific">Lactobacillus helsingborgensis</name>
    <dbReference type="NCBI Taxonomy" id="1218494"/>
    <lineage>
        <taxon>Bacteria</taxon>
        <taxon>Bacillati</taxon>
        <taxon>Bacillota</taxon>
        <taxon>Bacilli</taxon>
        <taxon>Lactobacillales</taxon>
        <taxon>Lactobacillaceae</taxon>
        <taxon>Lactobacillus</taxon>
    </lineage>
</organism>
<proteinExistence type="predicted"/>
<evidence type="ECO:0000313" key="1">
    <source>
        <dbReference type="EMBL" id="UZX29055.1"/>
    </source>
</evidence>
<dbReference type="Gene3D" id="2.10.260.10">
    <property type="match status" value="1"/>
</dbReference>
<gene>
    <name evidence="1" type="ORF">LDX53_05550</name>
</gene>